<dbReference type="PANTHER" id="PTHR14955">
    <property type="entry name" value="RETINOIC ACID INDUCED 1/TRANSCRIPTION FACTOR 20"/>
    <property type="match status" value="1"/>
</dbReference>
<evidence type="ECO:0000256" key="9">
    <source>
        <dbReference type="ARBA" id="ARBA00023242"/>
    </source>
</evidence>
<accession>A0AAV1H4K7</accession>
<feature type="domain" description="PHD-type" evidence="11">
    <location>
        <begin position="767"/>
        <end position="873"/>
    </location>
</feature>
<feature type="region of interest" description="Disordered" evidence="10">
    <location>
        <begin position="189"/>
        <end position="235"/>
    </location>
</feature>
<evidence type="ECO:0000256" key="6">
    <source>
        <dbReference type="ARBA" id="ARBA00022833"/>
    </source>
</evidence>
<dbReference type="GO" id="GO:0005634">
    <property type="term" value="C:nucleus"/>
    <property type="evidence" value="ECO:0007669"/>
    <property type="project" value="UniProtKB-SubCell"/>
</dbReference>
<evidence type="ECO:0000256" key="7">
    <source>
        <dbReference type="ARBA" id="ARBA00022843"/>
    </source>
</evidence>
<name>A0AAV1H4K7_XYRNO</name>
<dbReference type="FunFam" id="3.30.40.10:FF:000116">
    <property type="entry name" value="Transcription factor 20 (AR1)"/>
    <property type="match status" value="1"/>
</dbReference>
<evidence type="ECO:0000256" key="3">
    <source>
        <dbReference type="ARBA" id="ARBA00022553"/>
    </source>
</evidence>
<dbReference type="InterPro" id="IPR052440">
    <property type="entry name" value="Trans_Reg/Chrom_Remod"/>
</dbReference>
<keyword evidence="8" id="KW-0010">Activator</keyword>
<feature type="region of interest" description="Disordered" evidence="10">
    <location>
        <begin position="712"/>
        <end position="775"/>
    </location>
</feature>
<feature type="region of interest" description="Disordered" evidence="10">
    <location>
        <begin position="275"/>
        <end position="586"/>
    </location>
</feature>
<dbReference type="AlphaFoldDB" id="A0AAV1H4K7"/>
<feature type="compositionally biased region" description="Basic residues" evidence="10">
    <location>
        <begin position="552"/>
        <end position="575"/>
    </location>
</feature>
<feature type="compositionally biased region" description="Polar residues" evidence="10">
    <location>
        <begin position="209"/>
        <end position="224"/>
    </location>
</feature>
<evidence type="ECO:0000313" key="12">
    <source>
        <dbReference type="EMBL" id="CAJ1080485.1"/>
    </source>
</evidence>
<dbReference type="SMART" id="SM00249">
    <property type="entry name" value="PHD"/>
    <property type="match status" value="1"/>
</dbReference>
<dbReference type="PANTHER" id="PTHR14955:SF8">
    <property type="entry name" value="SI:CH211-165G14.1-RELATED"/>
    <property type="match status" value="1"/>
</dbReference>
<feature type="compositionally biased region" description="Low complexity" evidence="10">
    <location>
        <begin position="330"/>
        <end position="341"/>
    </location>
</feature>
<keyword evidence="2" id="KW-1017">Isopeptide bond</keyword>
<evidence type="ECO:0000313" key="13">
    <source>
        <dbReference type="Proteomes" id="UP001178508"/>
    </source>
</evidence>
<feature type="region of interest" description="Disordered" evidence="10">
    <location>
        <begin position="1"/>
        <end position="20"/>
    </location>
</feature>
<proteinExistence type="predicted"/>
<keyword evidence="5" id="KW-0863">Zinc-finger</keyword>
<evidence type="ECO:0000256" key="4">
    <source>
        <dbReference type="ARBA" id="ARBA00022723"/>
    </source>
</evidence>
<reference evidence="12" key="1">
    <citation type="submission" date="2023-08" db="EMBL/GenBank/DDBJ databases">
        <authorList>
            <person name="Alioto T."/>
            <person name="Alioto T."/>
            <person name="Gomez Garrido J."/>
        </authorList>
    </citation>
    <scope>NUCLEOTIDE SEQUENCE</scope>
</reference>
<dbReference type="Proteomes" id="UP001178508">
    <property type="component" value="Chromosome 19"/>
</dbReference>
<sequence>MEEPPGSVDDLQPQDLSTSGLPAVIDLTKRGEECVLSPASLDALRRVTSSGWYQTSGTSTPGFSEARPPDISLQPGDQIQPDNAFSHTTVTLSYVSRSHVFSTHDPLSFSVPPISRLSLHPTCDSDKGLRETSFALNQHYAEQAEGPVDLAAQTLLHSLSQAQSVPESDGGVCLTQEGHEFNCGDVPGDGDTEKHVEEEQGGWGLENGQGDTWSGSGVCTESSPETPPPAAVEGETSGDSEVIFLFSKEQVPDVAQGSEGVRDLCSLSREFISPLEDPVSPSEASQDDVEDVFVLPQASSSPSGDTSCMEVTEEAAWDSPSTEGGVQPGSDLNDSSRLDSSAENNHEQNAVVEPLMDLTEDDSENQPQTVVPHINGNTKALRRTSKEKKLPTRSGRGTRLESIVMNINSGKNKVSGRIRSNKKTAQSEVSDLKLSGPQRTDHLSAGQRRRRASVSSTVQTKEKAVSPRKRGKTNPLNSCKDSTSDSEILNNSKRSAVHKNSKKEAELRPHSESPQENHVARCSPQKPPLSPKPAPPPPSSTPSPKKPTGKATGKKKSPTTKTPPQRKRRRKKVKQSRSSSMFAPKEPEIKLKYVNYKEEKRDLRSDTFSPFVRVKRQESSLALCSVINYPEEVKPQHRKQQAHTTAFISAAVPSTSCLLLGRVSMHGQHRRSLVCCLCGHPANAMDLGDLHGPYYPEGYQLSTKTTASISGLKEGEDDFSDSDSSSCSIRGRRRKCPSAQQLLRPGARLKSPRWTGNSTSSPAAKRARTGAGSADVEDWYSPPVLPVEPCEYWLHEDCGIWSAGVFLVRGRVYGLEEVVKAAQEMTCSACQDSGATLGCFFKGCPNKYHYRCALQSDCVLIEENFSMKCKKHKNKTFKAPAGTRCEDR</sequence>
<organism evidence="12 13">
    <name type="scientific">Xyrichtys novacula</name>
    <name type="common">Pearly razorfish</name>
    <name type="synonym">Hemipteronotus novacula</name>
    <dbReference type="NCBI Taxonomy" id="13765"/>
    <lineage>
        <taxon>Eukaryota</taxon>
        <taxon>Metazoa</taxon>
        <taxon>Chordata</taxon>
        <taxon>Craniata</taxon>
        <taxon>Vertebrata</taxon>
        <taxon>Euteleostomi</taxon>
        <taxon>Actinopterygii</taxon>
        <taxon>Neopterygii</taxon>
        <taxon>Teleostei</taxon>
        <taxon>Neoteleostei</taxon>
        <taxon>Acanthomorphata</taxon>
        <taxon>Eupercaria</taxon>
        <taxon>Labriformes</taxon>
        <taxon>Labridae</taxon>
        <taxon>Xyrichtys</taxon>
    </lineage>
</organism>
<keyword evidence="7" id="KW-0832">Ubl conjugation</keyword>
<dbReference type="Gene3D" id="3.30.40.10">
    <property type="entry name" value="Zinc/RING finger domain, C3HC4 (zinc finger)"/>
    <property type="match status" value="1"/>
</dbReference>
<dbReference type="PROSITE" id="PS51805">
    <property type="entry name" value="EPHD"/>
    <property type="match status" value="1"/>
</dbReference>
<keyword evidence="9" id="KW-0539">Nucleus</keyword>
<feature type="compositionally biased region" description="Pro residues" evidence="10">
    <location>
        <begin position="525"/>
        <end position="545"/>
    </location>
</feature>
<feature type="compositionally biased region" description="Polar residues" evidence="10">
    <location>
        <begin position="297"/>
        <end position="306"/>
    </location>
</feature>
<dbReference type="GO" id="GO:0008270">
    <property type="term" value="F:zinc ion binding"/>
    <property type="evidence" value="ECO:0007669"/>
    <property type="project" value="UniProtKB-KW"/>
</dbReference>
<keyword evidence="13" id="KW-1185">Reference proteome</keyword>
<protein>
    <submittedName>
        <fullName evidence="12">Transcription factor 20</fullName>
    </submittedName>
</protein>
<dbReference type="InterPro" id="IPR013083">
    <property type="entry name" value="Znf_RING/FYVE/PHD"/>
</dbReference>
<dbReference type="GO" id="GO:0006357">
    <property type="term" value="P:regulation of transcription by RNA polymerase II"/>
    <property type="evidence" value="ECO:0007669"/>
    <property type="project" value="TreeGrafter"/>
</dbReference>
<keyword evidence="3" id="KW-0597">Phosphoprotein</keyword>
<feature type="compositionally biased region" description="Polar residues" evidence="10">
    <location>
        <begin position="474"/>
        <end position="494"/>
    </location>
</feature>
<keyword evidence="4" id="KW-0479">Metal-binding</keyword>
<evidence type="ECO:0000256" key="2">
    <source>
        <dbReference type="ARBA" id="ARBA00022499"/>
    </source>
</evidence>
<feature type="compositionally biased region" description="Basic and acidic residues" evidence="10">
    <location>
        <begin position="502"/>
        <end position="519"/>
    </location>
</feature>
<dbReference type="InterPro" id="IPR001965">
    <property type="entry name" value="Znf_PHD"/>
</dbReference>
<keyword evidence="6" id="KW-0862">Zinc</keyword>
<dbReference type="Pfam" id="PF13771">
    <property type="entry name" value="zf-HC5HC2H"/>
    <property type="match status" value="1"/>
</dbReference>
<evidence type="ECO:0000256" key="10">
    <source>
        <dbReference type="SAM" id="MobiDB-lite"/>
    </source>
</evidence>
<comment type="subcellular location">
    <subcellularLocation>
        <location evidence="1">Nucleus</location>
    </subcellularLocation>
</comment>
<dbReference type="InterPro" id="IPR034732">
    <property type="entry name" value="EPHD"/>
</dbReference>
<dbReference type="EMBL" id="OY660882">
    <property type="protein sequence ID" value="CAJ1080485.1"/>
    <property type="molecule type" value="Genomic_DNA"/>
</dbReference>
<evidence type="ECO:0000256" key="5">
    <source>
        <dbReference type="ARBA" id="ARBA00022771"/>
    </source>
</evidence>
<evidence type="ECO:0000256" key="8">
    <source>
        <dbReference type="ARBA" id="ARBA00023159"/>
    </source>
</evidence>
<evidence type="ECO:0000256" key="1">
    <source>
        <dbReference type="ARBA" id="ARBA00004123"/>
    </source>
</evidence>
<evidence type="ECO:0000259" key="11">
    <source>
        <dbReference type="PROSITE" id="PS51805"/>
    </source>
</evidence>
<gene>
    <name evidence="12" type="ORF">XNOV1_A023104</name>
</gene>